<evidence type="ECO:0000313" key="2">
    <source>
        <dbReference type="Proteomes" id="UP000824120"/>
    </source>
</evidence>
<comment type="caution">
    <text evidence="1">The sequence shown here is derived from an EMBL/GenBank/DDBJ whole genome shotgun (WGS) entry which is preliminary data.</text>
</comment>
<protein>
    <submittedName>
        <fullName evidence="1">Uncharacterized protein</fullName>
    </submittedName>
</protein>
<organism evidence="1 2">
    <name type="scientific">Solanum commersonii</name>
    <name type="common">Commerson's wild potato</name>
    <name type="synonym">Commerson's nightshade</name>
    <dbReference type="NCBI Taxonomy" id="4109"/>
    <lineage>
        <taxon>Eukaryota</taxon>
        <taxon>Viridiplantae</taxon>
        <taxon>Streptophyta</taxon>
        <taxon>Embryophyta</taxon>
        <taxon>Tracheophyta</taxon>
        <taxon>Spermatophyta</taxon>
        <taxon>Magnoliopsida</taxon>
        <taxon>eudicotyledons</taxon>
        <taxon>Gunneridae</taxon>
        <taxon>Pentapetalae</taxon>
        <taxon>asterids</taxon>
        <taxon>lamiids</taxon>
        <taxon>Solanales</taxon>
        <taxon>Solanaceae</taxon>
        <taxon>Solanoideae</taxon>
        <taxon>Solaneae</taxon>
        <taxon>Solanum</taxon>
    </lineage>
</organism>
<proteinExistence type="predicted"/>
<gene>
    <name evidence="1" type="ORF">H5410_060592</name>
</gene>
<dbReference type="AlphaFoldDB" id="A0A9J5W5M8"/>
<keyword evidence="2" id="KW-1185">Reference proteome</keyword>
<sequence>MPAGKTILETIIKPEFKKIGDISVFDPIFLPIFPQPKYLTKTPTIWNAEPGDALKNWTSTPSLVRREYW</sequence>
<accession>A0A9J5W5M8</accession>
<name>A0A9J5W5M8_SOLCO</name>
<dbReference type="EMBL" id="JACXVP010000012">
    <property type="protein sequence ID" value="KAG5570826.1"/>
    <property type="molecule type" value="Genomic_DNA"/>
</dbReference>
<dbReference type="Proteomes" id="UP000824120">
    <property type="component" value="Chromosome 12"/>
</dbReference>
<reference evidence="1 2" key="1">
    <citation type="submission" date="2020-09" db="EMBL/GenBank/DDBJ databases">
        <title>De no assembly of potato wild relative species, Solanum commersonii.</title>
        <authorList>
            <person name="Cho K."/>
        </authorList>
    </citation>
    <scope>NUCLEOTIDE SEQUENCE [LARGE SCALE GENOMIC DNA]</scope>
    <source>
        <strain evidence="1">LZ3.2</strain>
        <tissue evidence="1">Leaf</tissue>
    </source>
</reference>
<evidence type="ECO:0000313" key="1">
    <source>
        <dbReference type="EMBL" id="KAG5570826.1"/>
    </source>
</evidence>